<feature type="transmembrane region" description="Helical" evidence="4">
    <location>
        <begin position="135"/>
        <end position="153"/>
    </location>
</feature>
<gene>
    <name evidence="6" type="ORF">H4O09_02545</name>
</gene>
<keyword evidence="3 4" id="KW-0472">Membrane</keyword>
<protein>
    <submittedName>
        <fullName evidence="6">MFS transporter</fullName>
    </submittedName>
</protein>
<feature type="transmembrane region" description="Helical" evidence="4">
    <location>
        <begin position="376"/>
        <end position="397"/>
    </location>
</feature>
<dbReference type="InterPro" id="IPR050327">
    <property type="entry name" value="Proton-linked_MCT"/>
</dbReference>
<evidence type="ECO:0000259" key="5">
    <source>
        <dbReference type="PROSITE" id="PS50850"/>
    </source>
</evidence>
<dbReference type="PANTHER" id="PTHR11360:SF290">
    <property type="entry name" value="MONOCARBOXYLATE MFS PERMEASE"/>
    <property type="match status" value="1"/>
</dbReference>
<keyword evidence="2 4" id="KW-1133">Transmembrane helix</keyword>
<dbReference type="AlphaFoldDB" id="A0A7W3UY05"/>
<dbReference type="InterPro" id="IPR020846">
    <property type="entry name" value="MFS_dom"/>
</dbReference>
<accession>A0A7W3UY05</accession>
<feature type="transmembrane region" description="Helical" evidence="4">
    <location>
        <begin position="290"/>
        <end position="306"/>
    </location>
</feature>
<organism evidence="6 7">
    <name type="scientific">Stenotrophomonas koreensis</name>
    <dbReference type="NCBI Taxonomy" id="266128"/>
    <lineage>
        <taxon>Bacteria</taxon>
        <taxon>Pseudomonadati</taxon>
        <taxon>Pseudomonadota</taxon>
        <taxon>Gammaproteobacteria</taxon>
        <taxon>Lysobacterales</taxon>
        <taxon>Lysobacteraceae</taxon>
        <taxon>Stenotrophomonas</taxon>
    </lineage>
</organism>
<feature type="transmembrane region" description="Helical" evidence="4">
    <location>
        <begin position="225"/>
        <end position="248"/>
    </location>
</feature>
<feature type="transmembrane region" description="Helical" evidence="4">
    <location>
        <begin position="165"/>
        <end position="184"/>
    </location>
</feature>
<feature type="transmembrane region" description="Helical" evidence="4">
    <location>
        <begin position="347"/>
        <end position="370"/>
    </location>
</feature>
<comment type="caution">
    <text evidence="6">The sequence shown here is derived from an EMBL/GenBank/DDBJ whole genome shotgun (WGS) entry which is preliminary data.</text>
</comment>
<evidence type="ECO:0000256" key="3">
    <source>
        <dbReference type="ARBA" id="ARBA00023136"/>
    </source>
</evidence>
<proteinExistence type="predicted"/>
<feature type="transmembrane region" description="Helical" evidence="4">
    <location>
        <begin position="312"/>
        <end position="335"/>
    </location>
</feature>
<dbReference type="EMBL" id="JACIUV010000001">
    <property type="protein sequence ID" value="MBB1115945.1"/>
    <property type="molecule type" value="Genomic_DNA"/>
</dbReference>
<dbReference type="InterPro" id="IPR011701">
    <property type="entry name" value="MFS"/>
</dbReference>
<dbReference type="InterPro" id="IPR036259">
    <property type="entry name" value="MFS_trans_sf"/>
</dbReference>
<dbReference type="SUPFAM" id="SSF103473">
    <property type="entry name" value="MFS general substrate transporter"/>
    <property type="match status" value="1"/>
</dbReference>
<feature type="transmembrane region" description="Helical" evidence="4">
    <location>
        <begin position="51"/>
        <end position="68"/>
    </location>
</feature>
<reference evidence="6 7" key="1">
    <citation type="submission" date="2020-08" db="EMBL/GenBank/DDBJ databases">
        <title>Stenotrophomonas sp. W1S232.</title>
        <authorList>
            <person name="Deng Y."/>
        </authorList>
    </citation>
    <scope>NUCLEOTIDE SEQUENCE [LARGE SCALE GENOMIC DNA]</scope>
    <source>
        <strain evidence="6 7">W1S232</strain>
    </source>
</reference>
<dbReference type="Gene3D" id="1.20.1250.20">
    <property type="entry name" value="MFS general substrate transporter like domains"/>
    <property type="match status" value="2"/>
</dbReference>
<dbReference type="Pfam" id="PF07690">
    <property type="entry name" value="MFS_1"/>
    <property type="match status" value="1"/>
</dbReference>
<dbReference type="RefSeq" id="WP_182621313.1">
    <property type="nucleotide sequence ID" value="NZ_JACIUV010000001.1"/>
</dbReference>
<evidence type="ECO:0000256" key="4">
    <source>
        <dbReference type="SAM" id="Phobius"/>
    </source>
</evidence>
<name>A0A7W3UY05_9GAMM</name>
<feature type="transmembrane region" description="Helical" evidence="4">
    <location>
        <begin position="260"/>
        <end position="278"/>
    </location>
</feature>
<feature type="transmembrane region" description="Helical" evidence="4">
    <location>
        <begin position="7"/>
        <end position="31"/>
    </location>
</feature>
<keyword evidence="1 4" id="KW-0812">Transmembrane</keyword>
<feature type="domain" description="Major facilitator superfamily (MFS) profile" evidence="5">
    <location>
        <begin position="10"/>
        <end position="402"/>
    </location>
</feature>
<dbReference type="PROSITE" id="PS50850">
    <property type="entry name" value="MFS"/>
    <property type="match status" value="1"/>
</dbReference>
<feature type="transmembrane region" description="Helical" evidence="4">
    <location>
        <begin position="100"/>
        <end position="123"/>
    </location>
</feature>
<dbReference type="Proteomes" id="UP000550609">
    <property type="component" value="Unassembled WGS sequence"/>
</dbReference>
<dbReference type="PANTHER" id="PTHR11360">
    <property type="entry name" value="MONOCARBOXYLATE TRANSPORTER"/>
    <property type="match status" value="1"/>
</dbReference>
<evidence type="ECO:0000256" key="2">
    <source>
        <dbReference type="ARBA" id="ARBA00022989"/>
    </source>
</evidence>
<evidence type="ECO:0000313" key="6">
    <source>
        <dbReference type="EMBL" id="MBB1115945.1"/>
    </source>
</evidence>
<evidence type="ECO:0000256" key="1">
    <source>
        <dbReference type="ARBA" id="ARBA00022692"/>
    </source>
</evidence>
<feature type="transmembrane region" description="Helical" evidence="4">
    <location>
        <begin position="75"/>
        <end position="94"/>
    </location>
</feature>
<dbReference type="GO" id="GO:0022857">
    <property type="term" value="F:transmembrane transporter activity"/>
    <property type="evidence" value="ECO:0007669"/>
    <property type="project" value="InterPro"/>
</dbReference>
<sequence length="419" mass="45322">MKRCYPWIICVVAMIMLSISNGMTMTGITAFDSSLLEEFGWSRGALKFRDMFNLLLAALLSPFIGALIDRVGVRALVLFGSVLLAILYVAYSQISSIAHVYWIHVGFAAVVVSSGLSVAVIMVSQWFNTQRGTALGIALVGSSLGGMLIPKLITALLPAHGWRESFIWMALLPVALFILSLVLVRTPQRMGMQPWGHDHPRTAKQQAASQWPDLSYRQALCTPTFWALAVVAITTFWAIMSLSSHLILHMRDLQFSAERAADGMFLLFGLGMVGKFLFGFLADICSPKRVFVCNVALMALGSLILASQRAELLWTGLVVMGLGWGGLYAVLQLQIVDAFGLGSAGKILGTISLMDATSAGLGIWLSAVMFDHFGNYGVAFAVMAAMVCTGLLASLFVRDERRLAWEAGGREGRAPAATS</sequence>
<evidence type="ECO:0000313" key="7">
    <source>
        <dbReference type="Proteomes" id="UP000550609"/>
    </source>
</evidence>